<proteinExistence type="predicted"/>
<dbReference type="EMBL" id="BLAE01000035">
    <property type="protein sequence ID" value="GES12243.1"/>
    <property type="molecule type" value="Genomic_DNA"/>
</dbReference>
<keyword evidence="4" id="KW-1185">Reference proteome</keyword>
<reference evidence="3 4" key="1">
    <citation type="submission" date="2019-10" db="EMBL/GenBank/DDBJ databases">
        <title>Whole genome shotgun sequence of Acrocarpospora macrocephala NBRC 16266.</title>
        <authorList>
            <person name="Ichikawa N."/>
            <person name="Kimura A."/>
            <person name="Kitahashi Y."/>
            <person name="Komaki H."/>
            <person name="Oguchi A."/>
        </authorList>
    </citation>
    <scope>NUCLEOTIDE SEQUENCE [LARGE SCALE GENOMIC DNA]</scope>
    <source>
        <strain evidence="3 4">NBRC 16266</strain>
    </source>
</reference>
<keyword evidence="2" id="KW-0732">Signal</keyword>
<evidence type="ECO:0000256" key="1">
    <source>
        <dbReference type="SAM" id="MobiDB-lite"/>
    </source>
</evidence>
<dbReference type="AlphaFoldDB" id="A0A5M3X0K0"/>
<feature type="chain" id="PRO_5024348983" description="Peptidase M10 metallopeptidase domain-containing protein" evidence="2">
    <location>
        <begin position="41"/>
        <end position="272"/>
    </location>
</feature>
<feature type="region of interest" description="Disordered" evidence="1">
    <location>
        <begin position="63"/>
        <end position="121"/>
    </location>
</feature>
<accession>A0A5M3X0K0</accession>
<feature type="compositionally biased region" description="Pro residues" evidence="1">
    <location>
        <begin position="71"/>
        <end position="112"/>
    </location>
</feature>
<feature type="signal peptide" evidence="2">
    <location>
        <begin position="1"/>
        <end position="40"/>
    </location>
</feature>
<dbReference type="RefSeq" id="WP_155357563.1">
    <property type="nucleotide sequence ID" value="NZ_BAAAHL010000012.1"/>
</dbReference>
<organism evidence="3 4">
    <name type="scientific">Acrocarpospora macrocephala</name>
    <dbReference type="NCBI Taxonomy" id="150177"/>
    <lineage>
        <taxon>Bacteria</taxon>
        <taxon>Bacillati</taxon>
        <taxon>Actinomycetota</taxon>
        <taxon>Actinomycetes</taxon>
        <taxon>Streptosporangiales</taxon>
        <taxon>Streptosporangiaceae</taxon>
        <taxon>Acrocarpospora</taxon>
    </lineage>
</organism>
<protein>
    <recommendedName>
        <fullName evidence="5">Peptidase M10 metallopeptidase domain-containing protein</fullName>
    </recommendedName>
</protein>
<dbReference type="SUPFAM" id="SSF101447">
    <property type="entry name" value="Formin homology 2 domain (FH2 domain)"/>
    <property type="match status" value="1"/>
</dbReference>
<evidence type="ECO:0008006" key="5">
    <source>
        <dbReference type="Google" id="ProtNLM"/>
    </source>
</evidence>
<comment type="caution">
    <text evidence="3">The sequence shown here is derived from an EMBL/GenBank/DDBJ whole genome shotgun (WGS) entry which is preliminary data.</text>
</comment>
<dbReference type="Proteomes" id="UP000331127">
    <property type="component" value="Unassembled WGS sequence"/>
</dbReference>
<name>A0A5M3X0K0_9ACTN</name>
<evidence type="ECO:0000256" key="2">
    <source>
        <dbReference type="SAM" id="SignalP"/>
    </source>
</evidence>
<sequence>MAAPSNQTKRRRRRSRKSRAITAAALAAAAAFVGMVQVVAAPPSYANCTVNTSTGSVWCGDIGGGTITAPPDDPIPPAPWPPIDPPPPPPPNNPPEEPPPPPPTSPPNPPDTPGQKTSKAWNVASKAIQKQSCKDFLANAGITADQVPDVLHKSTIKMETDRTNPEAADAMASVPSSGNGQGASQITFWQPFFNESRVEGYKALVNTSALAPLYNVVRMYSNDQIRALLVLHEVAHLTGKLPGDHSGPWGSNPNAQRAFERELALKCPIPSS</sequence>
<evidence type="ECO:0000313" key="4">
    <source>
        <dbReference type="Proteomes" id="UP000331127"/>
    </source>
</evidence>
<gene>
    <name evidence="3" type="ORF">Amac_058400</name>
</gene>
<evidence type="ECO:0000313" key="3">
    <source>
        <dbReference type="EMBL" id="GES12243.1"/>
    </source>
</evidence>